<dbReference type="InterPro" id="IPR042201">
    <property type="entry name" value="FH2_Formin_sf"/>
</dbReference>
<dbReference type="GO" id="GO:0030041">
    <property type="term" value="P:actin filament polymerization"/>
    <property type="evidence" value="ECO:0007669"/>
    <property type="project" value="TreeGrafter"/>
</dbReference>
<feature type="compositionally biased region" description="Low complexity" evidence="1">
    <location>
        <begin position="1330"/>
        <end position="1342"/>
    </location>
</feature>
<dbReference type="InterPro" id="IPR010472">
    <property type="entry name" value="FH3_dom"/>
</dbReference>
<feature type="compositionally biased region" description="Polar residues" evidence="1">
    <location>
        <begin position="96"/>
        <end position="109"/>
    </location>
</feature>
<evidence type="ECO:0000313" key="5">
    <source>
        <dbReference type="Proteomes" id="UP001152747"/>
    </source>
</evidence>
<dbReference type="PROSITE" id="PS51444">
    <property type="entry name" value="FH2"/>
    <property type="match status" value="1"/>
</dbReference>
<dbReference type="GO" id="GO:0005884">
    <property type="term" value="C:actin filament"/>
    <property type="evidence" value="ECO:0007669"/>
    <property type="project" value="TreeGrafter"/>
</dbReference>
<name>A0A9P1MYD2_9PELO</name>
<gene>
    <name evidence="4" type="ORF">CAMP_LOCUS7456</name>
</gene>
<sequence>MSNSDDSRIASLSDLERATKPPEITISSLSSASDLDEETTPTKNMISSPFNLMLHRSAEVPNVQMREKKQQKRGDTVSHFIEDRFSRNDVDRHSMQIGSGFSNRRNNQEGGSGRWTDLFSSSRFKRKKGRSKLHNGPSSSSNDDYGTIGGGSIGGFSLASNSSGEYGTINEDDLKRQFEMIMLEKSVPRAKIQDLLDKTSREQMISMVNNAKRNDMAAKKKQSPESNLAALSAILKSENVLDCKQDIVTLRIQLQCQSVTFLYSFAVEVRDEQGRTGFTLICQLFDSVIRRLSSATHQNLKNALIDFLQEIVKCIRTIVNTYTGIELALSKDSPVCKLLIQTLICLNKSGLETVEVRALGADIIVICSSLMLVQHETATTCRIEMTGQQKMFAELTKLAKGQQKYERISRFQPLVQYLKQWNQKDPKLMTRVLLMLNMLINGVDRNTIEEEHWTDEMMWQIRMKMRSEADWDGLNKLVEKMTSDEENIDSSMKEVAKNMVREQNADFETLIGKYDNLKVEYDTLNGCAEFLISTSESTGVEHILLTIFQLLSLIPDDMSSKRAYMKLVETCISEIILHRNPDSQDKIVFDTPISEIIEQLQDEEMTKKLRQAISAKQEAVLMQNEYWKSVLEFQKEAELLRKHISDPKIPLPPPTKLTLSAPSTSSAGPSNGLPPITGGPPPPPPPGGLPPITGGPPPPPPPGGLPPITGGPPPPPPPPGAMKGGPPPPPPPPPPPGGFKSGAGPPPPPPIGGFAMGPPPLPDYLPPKKVRKVDVPMRKFPWGSNTIAPREIPRESFWVNTNEEALTNDGMFDRLKFRFSSKPAGGTANGQSKTDVLGGAGNKKKIKTAQIIQDDKVLQRLGILQGSVKMSHSELKTAILEVNEKVLTVGFLEQLRAALPPGDVLKKLQEVDKKQFEEMPEGEQFATRLAQINALPLRLDLIEFKMRFGEILNELKPSMSSVMEGCEEVRKSEGLRLFLQLLLAFGNFMGGSAKNYSNTYAFELKMLTRLIDTKDVDNKHTLLQHLIEEMRRIDPRRARFAFNDFHHCIESSRVNAEELTKTTKSVKINIGKLENCLKMYKSQGERDRFEEKMRPFLEKANKEFLTVEMMSEKMRNDWQALAKYFAFDIKKYPMEEFFTDIRTFSEQYSTAWKELDAEIDAANAEAKRREKAALTSELQKRQQQKSSISSRQPLGERQILAPNHHQNGATRTPAMIKVSTAVDKAGVLDELERATGNEAFLQTLMSATNSRTPRIPSNTGRVRGIGNGGRIGLERQRSRGPIDISNSNQSAILEKAKAIGVSLPGQNELKIRVRRKGAPAVPVENVPQPSSSATSSSSSQISPTHKENRLPEEQQKVAKKLSRDEEPPGTPKTPNTPIPSTDDLLARLSQF</sequence>
<feature type="region of interest" description="Disordered" evidence="1">
    <location>
        <begin position="62"/>
        <end position="146"/>
    </location>
</feature>
<feature type="compositionally biased region" description="Pro residues" evidence="1">
    <location>
        <begin position="677"/>
        <end position="737"/>
    </location>
</feature>
<dbReference type="PROSITE" id="PS51232">
    <property type="entry name" value="GBD_FH3"/>
    <property type="match status" value="1"/>
</dbReference>
<dbReference type="SUPFAM" id="SSF48371">
    <property type="entry name" value="ARM repeat"/>
    <property type="match status" value="1"/>
</dbReference>
<feature type="region of interest" description="Disordered" evidence="1">
    <location>
        <begin position="1"/>
        <end position="48"/>
    </location>
</feature>
<dbReference type="Gene3D" id="1.25.10.10">
    <property type="entry name" value="Leucine-rich Repeat Variant"/>
    <property type="match status" value="1"/>
</dbReference>
<feature type="compositionally biased region" description="Pro residues" evidence="1">
    <location>
        <begin position="744"/>
        <end position="765"/>
    </location>
</feature>
<feature type="compositionally biased region" description="Basic residues" evidence="1">
    <location>
        <begin position="123"/>
        <end position="133"/>
    </location>
</feature>
<dbReference type="Pfam" id="PF02181">
    <property type="entry name" value="FH2"/>
    <property type="match status" value="1"/>
</dbReference>
<dbReference type="SMART" id="SM00498">
    <property type="entry name" value="FH2"/>
    <property type="match status" value="1"/>
</dbReference>
<dbReference type="InterPro" id="IPR016024">
    <property type="entry name" value="ARM-type_fold"/>
</dbReference>
<feature type="compositionally biased region" description="Basic and acidic residues" evidence="1">
    <location>
        <begin position="1344"/>
        <end position="1366"/>
    </location>
</feature>
<feature type="region of interest" description="Disordered" evidence="1">
    <location>
        <begin position="645"/>
        <end position="765"/>
    </location>
</feature>
<dbReference type="Gene3D" id="6.10.30.30">
    <property type="match status" value="1"/>
</dbReference>
<feature type="domain" description="FH2" evidence="3">
    <location>
        <begin position="767"/>
        <end position="1174"/>
    </location>
</feature>
<evidence type="ECO:0000259" key="2">
    <source>
        <dbReference type="PROSITE" id="PS51232"/>
    </source>
</evidence>
<accession>A0A9P1MYD2</accession>
<dbReference type="GO" id="GO:0003779">
    <property type="term" value="F:actin binding"/>
    <property type="evidence" value="ECO:0007669"/>
    <property type="project" value="InterPro"/>
</dbReference>
<comment type="caution">
    <text evidence="4">The sequence shown here is derived from an EMBL/GenBank/DDBJ whole genome shotgun (WGS) entry which is preliminary data.</text>
</comment>
<dbReference type="SMART" id="SM01140">
    <property type="entry name" value="Drf_GBD"/>
    <property type="match status" value="1"/>
</dbReference>
<dbReference type="Proteomes" id="UP001152747">
    <property type="component" value="Unassembled WGS sequence"/>
</dbReference>
<dbReference type="Pfam" id="PF06367">
    <property type="entry name" value="Drf_FH3"/>
    <property type="match status" value="1"/>
</dbReference>
<feature type="compositionally biased region" description="Basic and acidic residues" evidence="1">
    <location>
        <begin position="1"/>
        <end position="20"/>
    </location>
</feature>
<dbReference type="EMBL" id="CANHGI010000003">
    <property type="protein sequence ID" value="CAI5444819.1"/>
    <property type="molecule type" value="Genomic_DNA"/>
</dbReference>
<dbReference type="InterPro" id="IPR015425">
    <property type="entry name" value="FH2_Formin"/>
</dbReference>
<keyword evidence="5" id="KW-1185">Reference proteome</keyword>
<dbReference type="InterPro" id="IPR014768">
    <property type="entry name" value="GBD/FH3_dom"/>
</dbReference>
<feature type="region of interest" description="Disordered" evidence="1">
    <location>
        <begin position="1250"/>
        <end position="1285"/>
    </location>
</feature>
<dbReference type="Gene3D" id="1.20.58.630">
    <property type="match status" value="1"/>
</dbReference>
<reference evidence="4" key="1">
    <citation type="submission" date="2022-11" db="EMBL/GenBank/DDBJ databases">
        <authorList>
            <person name="Kikuchi T."/>
        </authorList>
    </citation>
    <scope>NUCLEOTIDE SEQUENCE</scope>
    <source>
        <strain evidence="4">PS1010</strain>
    </source>
</reference>
<protein>
    <submittedName>
        <fullName evidence="4">Uncharacterized protein</fullName>
    </submittedName>
</protein>
<proteinExistence type="predicted"/>
<dbReference type="PANTHER" id="PTHR45691:SF6">
    <property type="entry name" value="PROTEIN DIAPHANOUS"/>
    <property type="match status" value="1"/>
</dbReference>
<feature type="region of interest" description="Disordered" evidence="1">
    <location>
        <begin position="1314"/>
        <end position="1391"/>
    </location>
</feature>
<feature type="compositionally biased region" description="Low complexity" evidence="1">
    <location>
        <begin position="24"/>
        <end position="33"/>
    </location>
</feature>
<dbReference type="Gene3D" id="1.10.238.150">
    <property type="entry name" value="Formin, FH3 diaphanous domain"/>
    <property type="match status" value="1"/>
</dbReference>
<feature type="region of interest" description="Disordered" evidence="1">
    <location>
        <begin position="1175"/>
        <end position="1197"/>
    </location>
</feature>
<evidence type="ECO:0000313" key="4">
    <source>
        <dbReference type="EMBL" id="CAI5444819.1"/>
    </source>
</evidence>
<dbReference type="SUPFAM" id="SSF101447">
    <property type="entry name" value="Formin homology 2 domain (FH2 domain)"/>
    <property type="match status" value="1"/>
</dbReference>
<dbReference type="OrthoDB" id="1104827at2759"/>
<dbReference type="Gene3D" id="1.20.58.2220">
    <property type="entry name" value="Formin, FH2 domain"/>
    <property type="match status" value="1"/>
</dbReference>
<feature type="compositionally biased region" description="Pro residues" evidence="1">
    <location>
        <begin position="1368"/>
        <end position="1377"/>
    </location>
</feature>
<evidence type="ECO:0000259" key="3">
    <source>
        <dbReference type="PROSITE" id="PS51444"/>
    </source>
</evidence>
<feature type="compositionally biased region" description="Low complexity" evidence="1">
    <location>
        <begin position="656"/>
        <end position="676"/>
    </location>
</feature>
<feature type="domain" description="GBD/FH3" evidence="2">
    <location>
        <begin position="166"/>
        <end position="583"/>
    </location>
</feature>
<feature type="compositionally biased region" description="Basic and acidic residues" evidence="1">
    <location>
        <begin position="65"/>
        <end position="94"/>
    </location>
</feature>
<evidence type="ECO:0000256" key="1">
    <source>
        <dbReference type="SAM" id="MobiDB-lite"/>
    </source>
</evidence>
<organism evidence="4 5">
    <name type="scientific">Caenorhabditis angaria</name>
    <dbReference type="NCBI Taxonomy" id="860376"/>
    <lineage>
        <taxon>Eukaryota</taxon>
        <taxon>Metazoa</taxon>
        <taxon>Ecdysozoa</taxon>
        <taxon>Nematoda</taxon>
        <taxon>Chromadorea</taxon>
        <taxon>Rhabditida</taxon>
        <taxon>Rhabditina</taxon>
        <taxon>Rhabditomorpha</taxon>
        <taxon>Rhabditoidea</taxon>
        <taxon>Rhabditidae</taxon>
        <taxon>Peloderinae</taxon>
        <taxon>Caenorhabditis</taxon>
    </lineage>
</organism>
<feature type="compositionally biased region" description="Polar residues" evidence="1">
    <location>
        <begin position="1250"/>
        <end position="1259"/>
    </location>
</feature>
<dbReference type="InterPro" id="IPR011989">
    <property type="entry name" value="ARM-like"/>
</dbReference>
<dbReference type="InterPro" id="IPR051412">
    <property type="entry name" value="Formin_Homology_Diaphanous_sf"/>
</dbReference>
<dbReference type="PANTHER" id="PTHR45691">
    <property type="entry name" value="PROTEIN DIAPHANOUS"/>
    <property type="match status" value="1"/>
</dbReference>
<dbReference type="SMART" id="SM01139">
    <property type="entry name" value="Drf_FH3"/>
    <property type="match status" value="1"/>
</dbReference>
<dbReference type="GO" id="GO:0031267">
    <property type="term" value="F:small GTPase binding"/>
    <property type="evidence" value="ECO:0007669"/>
    <property type="project" value="InterPro"/>
</dbReference>
<dbReference type="InterPro" id="IPR010473">
    <property type="entry name" value="GTPase-bd"/>
</dbReference>